<dbReference type="InterPro" id="IPR004378">
    <property type="entry name" value="F420H2_quin_Rdtase"/>
</dbReference>
<dbReference type="PANTHER" id="PTHR39428">
    <property type="entry name" value="F420H(2)-DEPENDENT QUINONE REDUCTASE RV1261C"/>
    <property type="match status" value="1"/>
</dbReference>
<dbReference type="GO" id="GO:0005886">
    <property type="term" value="C:plasma membrane"/>
    <property type="evidence" value="ECO:0007669"/>
    <property type="project" value="TreeGrafter"/>
</dbReference>
<evidence type="ECO:0000256" key="2">
    <source>
        <dbReference type="ARBA" id="ARBA00049106"/>
    </source>
</evidence>
<dbReference type="GO" id="GO:0016491">
    <property type="term" value="F:oxidoreductase activity"/>
    <property type="evidence" value="ECO:0007669"/>
    <property type="project" value="InterPro"/>
</dbReference>
<dbReference type="RefSeq" id="WP_169593895.1">
    <property type="nucleotide sequence ID" value="NZ_VCQU01000014.1"/>
</dbReference>
<proteinExistence type="inferred from homology"/>
<dbReference type="NCBIfam" id="TIGR00026">
    <property type="entry name" value="hi_GC_TIGR00026"/>
    <property type="match status" value="1"/>
</dbReference>
<dbReference type="AlphaFoldDB" id="A0A848KL66"/>
<name>A0A848KL66_9NOCA</name>
<dbReference type="GO" id="GO:0070967">
    <property type="term" value="F:coenzyme F420 binding"/>
    <property type="evidence" value="ECO:0007669"/>
    <property type="project" value="TreeGrafter"/>
</dbReference>
<comment type="caution">
    <text evidence="3">The sequence shown here is derived from an EMBL/GenBank/DDBJ whole genome shotgun (WGS) entry which is preliminary data.</text>
</comment>
<organism evidence="3 4">
    <name type="scientific">Antrihabitans stalactiti</name>
    <dbReference type="NCBI Taxonomy" id="2584121"/>
    <lineage>
        <taxon>Bacteria</taxon>
        <taxon>Bacillati</taxon>
        <taxon>Actinomycetota</taxon>
        <taxon>Actinomycetes</taxon>
        <taxon>Mycobacteriales</taxon>
        <taxon>Nocardiaceae</taxon>
        <taxon>Antrihabitans</taxon>
    </lineage>
</organism>
<dbReference type="InterPro" id="IPR012349">
    <property type="entry name" value="Split_barrel_FMN-bd"/>
</dbReference>
<comment type="catalytic activity">
    <reaction evidence="2">
        <text>oxidized coenzyme F420-(gamma-L-Glu)(n) + a quinol + H(+) = reduced coenzyme F420-(gamma-L-Glu)(n) + a quinone</text>
        <dbReference type="Rhea" id="RHEA:39663"/>
        <dbReference type="Rhea" id="RHEA-COMP:12939"/>
        <dbReference type="Rhea" id="RHEA-COMP:14378"/>
        <dbReference type="ChEBI" id="CHEBI:15378"/>
        <dbReference type="ChEBI" id="CHEBI:24646"/>
        <dbReference type="ChEBI" id="CHEBI:132124"/>
        <dbReference type="ChEBI" id="CHEBI:133980"/>
        <dbReference type="ChEBI" id="CHEBI:139511"/>
    </reaction>
</comment>
<accession>A0A848KL66</accession>
<dbReference type="Pfam" id="PF04075">
    <property type="entry name" value="F420H2_quin_red"/>
    <property type="match status" value="1"/>
</dbReference>
<evidence type="ECO:0000313" key="3">
    <source>
        <dbReference type="EMBL" id="NMN99009.1"/>
    </source>
</evidence>
<dbReference type="Gene3D" id="2.30.110.10">
    <property type="entry name" value="Electron Transport, Fmn-binding Protein, Chain A"/>
    <property type="match status" value="1"/>
</dbReference>
<dbReference type="Proteomes" id="UP000535543">
    <property type="component" value="Unassembled WGS sequence"/>
</dbReference>
<evidence type="ECO:0000313" key="4">
    <source>
        <dbReference type="Proteomes" id="UP000535543"/>
    </source>
</evidence>
<comment type="similarity">
    <text evidence="1">Belongs to the F420H(2)-dependent quinone reductase family.</text>
</comment>
<sequence>MNRNDIIIAEFRENDGTVTTGGFGRHLVLLHHCGRSTGIERITPLFALRQDPDTWMIVATKAGAPEHPAWFHNLLAHPEVTIETPDDGTVAVRAEQVTDSERDLAWAKFVEVSPIFAQYQAKTERTIPVVALRRRT</sequence>
<dbReference type="EMBL" id="VCQU01000014">
    <property type="protein sequence ID" value="NMN99009.1"/>
    <property type="molecule type" value="Genomic_DNA"/>
</dbReference>
<gene>
    <name evidence="3" type="ORF">FGL95_28640</name>
</gene>
<dbReference type="PANTHER" id="PTHR39428:SF3">
    <property type="entry name" value="DEAZAFLAVIN-DEPENDENT NITROREDUCTASE"/>
    <property type="match status" value="1"/>
</dbReference>
<protein>
    <submittedName>
        <fullName evidence="3">Nitroreductase family deazaflavin-dependent oxidoreductase</fullName>
    </submittedName>
</protein>
<reference evidence="3 4" key="2">
    <citation type="submission" date="2020-06" db="EMBL/GenBank/DDBJ databases">
        <title>Antribacter stalactiti gen. nov., sp. nov., a new member of the family Nacardiaceae isolated from a cave.</title>
        <authorList>
            <person name="Kim I.S."/>
        </authorList>
    </citation>
    <scope>NUCLEOTIDE SEQUENCE [LARGE SCALE GENOMIC DNA]</scope>
    <source>
        <strain evidence="3 4">YC2-7</strain>
    </source>
</reference>
<reference evidence="3 4" key="1">
    <citation type="submission" date="2019-05" db="EMBL/GenBank/DDBJ databases">
        <authorList>
            <person name="Lee S.D."/>
        </authorList>
    </citation>
    <scope>NUCLEOTIDE SEQUENCE [LARGE SCALE GENOMIC DNA]</scope>
    <source>
        <strain evidence="3 4">YC2-7</strain>
    </source>
</reference>
<keyword evidence="4" id="KW-1185">Reference proteome</keyword>
<evidence type="ECO:0000256" key="1">
    <source>
        <dbReference type="ARBA" id="ARBA00008710"/>
    </source>
</evidence>